<feature type="non-terminal residue" evidence="2">
    <location>
        <position position="83"/>
    </location>
</feature>
<dbReference type="AlphaFoldDB" id="A0AAN5CG94"/>
<name>A0AAN5CG94_9BILA</name>
<feature type="signal peptide" evidence="1">
    <location>
        <begin position="1"/>
        <end position="31"/>
    </location>
</feature>
<accession>A0AAN5CG94</accession>
<proteinExistence type="predicted"/>
<keyword evidence="3" id="KW-1185">Reference proteome</keyword>
<feature type="non-terminal residue" evidence="2">
    <location>
        <position position="1"/>
    </location>
</feature>
<keyword evidence="1" id="KW-0732">Signal</keyword>
<protein>
    <submittedName>
        <fullName evidence="2">Uncharacterized protein</fullName>
    </submittedName>
</protein>
<reference evidence="3" key="1">
    <citation type="submission" date="2022-10" db="EMBL/GenBank/DDBJ databases">
        <title>Genome assembly of Pristionchus species.</title>
        <authorList>
            <person name="Yoshida K."/>
            <person name="Sommer R.J."/>
        </authorList>
    </citation>
    <scope>NUCLEOTIDE SEQUENCE [LARGE SCALE GENOMIC DNA]</scope>
    <source>
        <strain evidence="3">RS5460</strain>
    </source>
</reference>
<dbReference type="EMBL" id="BTRK01000003">
    <property type="protein sequence ID" value="GMR43082.1"/>
    <property type="molecule type" value="Genomic_DNA"/>
</dbReference>
<feature type="chain" id="PRO_5043046982" evidence="1">
    <location>
        <begin position="32"/>
        <end position="83"/>
    </location>
</feature>
<gene>
    <name evidence="2" type="ORF">PMAYCL1PPCAC_13277</name>
</gene>
<sequence>PLRFPLSPRMGVVSWLVLVALVAYLIPTVSCVDPVTLIVYSNVDDDSLKGVVLNVSEVVRDKGMNSYGFLGVGKADDCFVSLR</sequence>
<dbReference type="Proteomes" id="UP001328107">
    <property type="component" value="Unassembled WGS sequence"/>
</dbReference>
<evidence type="ECO:0000313" key="2">
    <source>
        <dbReference type="EMBL" id="GMR43082.1"/>
    </source>
</evidence>
<evidence type="ECO:0000256" key="1">
    <source>
        <dbReference type="SAM" id="SignalP"/>
    </source>
</evidence>
<comment type="caution">
    <text evidence="2">The sequence shown here is derived from an EMBL/GenBank/DDBJ whole genome shotgun (WGS) entry which is preliminary data.</text>
</comment>
<evidence type="ECO:0000313" key="3">
    <source>
        <dbReference type="Proteomes" id="UP001328107"/>
    </source>
</evidence>
<organism evidence="2 3">
    <name type="scientific">Pristionchus mayeri</name>
    <dbReference type="NCBI Taxonomy" id="1317129"/>
    <lineage>
        <taxon>Eukaryota</taxon>
        <taxon>Metazoa</taxon>
        <taxon>Ecdysozoa</taxon>
        <taxon>Nematoda</taxon>
        <taxon>Chromadorea</taxon>
        <taxon>Rhabditida</taxon>
        <taxon>Rhabditina</taxon>
        <taxon>Diplogasteromorpha</taxon>
        <taxon>Diplogasteroidea</taxon>
        <taxon>Neodiplogasteridae</taxon>
        <taxon>Pristionchus</taxon>
    </lineage>
</organism>